<dbReference type="Gene3D" id="2.160.20.20">
    <property type="match status" value="1"/>
</dbReference>
<evidence type="ECO:0000256" key="1">
    <source>
        <dbReference type="SAM" id="MobiDB-lite"/>
    </source>
</evidence>
<dbReference type="AlphaFoldDB" id="A0A365QSK8"/>
<organism evidence="3 4">
    <name type="scientific">Burkholderia reimsis</name>
    <dbReference type="NCBI Taxonomy" id="2234132"/>
    <lineage>
        <taxon>Bacteria</taxon>
        <taxon>Pseudomonadati</taxon>
        <taxon>Pseudomonadota</taxon>
        <taxon>Betaproteobacteria</taxon>
        <taxon>Burkholderiales</taxon>
        <taxon>Burkholderiaceae</taxon>
        <taxon>Burkholderia</taxon>
    </lineage>
</organism>
<sequence>MRPTLRRNSNSSNIAFHLIGLIFSCFQYNGSDPVNREFPHCQTSSGRQRAAAAPRAPLLARAALLAGAIIPWPSSAQVTDGGAQRADGVTLETAPGDYSTSNFASPVFSAVNGGVLTTTGKTRLFATGTYSSGASAFGDGSRIALRDTEIRTRGFIGTGIDVRAGSSATAENISIDTDGRSAHGVYVDVSGSRVDVTGSAIVTRGREAHGIAVNNAPGAIVNATDTIVRTSGDFAYGTFVSYGDIHATLARTDIRTSGDYASGLFMPGASSVTFSDARVATDGDQALGIDTRSGRVELARTHVHTQGINAHGLYASQEGSETPVVLATDTDVTTAGDRSVGAVARLGGKVAMTRGGIATGGERAYGVLASGAGSVASLTDATVTTSGVDGTALRASAGGTIGLSRTDVRTIGDGAWAAGIHGGTLTVDGGSLVSDRHGAIDVSDAHVSLQNGARVAGGNGTLLFVDARSGAPVRLTLDTDAQAAGDIVNRPADNGAPPSPAVTDVALSHGAAWTGATDAVRALSLDTNSRWTVTADSSVGSVALNGSTIAFAPSDAGAPRTLVVSGDYAARGGRLVVNTTLNDDASPSDRIVIDGGHASGHTGIIVRRAGGNGAQTTVGIPIVETRNGGTTDPAAFTLDSGSDGYRRSFGTVSAGGYDYMLARSGNGGKEHDWYLVSAARPEPPMPPGPVDPEPPVQPEIQPPPPRAVAPEPDAYLANANAAATMAIHTLHQREDRTLRTGDTASRPLDGVVWLRAEGQITSISGGNRSVSGNGRLIHAGADLFRFDDGRGGHFRVGAMGMYGSQTSWSTRPLWNAIEQRVADATARGSVSGYNIGLYGTWYGNRDILTGPYVDAWALVGAYANSVGGSLAADSYRSRTVTGSLEGGYSFRFYERGDTRFHVEPEAQLVVSDYRADAHRVVGGRLDGQSSTDVLTRVGVRVHGVTITPSGRELRPFIDANWWHGPGSRTLTLDGNAFSFDVPRDRAAFRIGATGQWSKRFAVSAGLGLESNLSDYAVVKGELAAKYRW</sequence>
<feature type="compositionally biased region" description="Pro residues" evidence="1">
    <location>
        <begin position="681"/>
        <end position="701"/>
    </location>
</feature>
<dbReference type="SUPFAM" id="SSF51126">
    <property type="entry name" value="Pectin lyase-like"/>
    <property type="match status" value="1"/>
</dbReference>
<evidence type="ECO:0000313" key="4">
    <source>
        <dbReference type="Proteomes" id="UP000252458"/>
    </source>
</evidence>
<protein>
    <submittedName>
        <fullName evidence="3">Autotransporter outer membrane beta-barrel domain-containing protein</fullName>
    </submittedName>
</protein>
<dbReference type="Pfam" id="PF18883">
    <property type="entry name" value="AC_1"/>
    <property type="match status" value="1"/>
</dbReference>
<dbReference type="InterPro" id="IPR006315">
    <property type="entry name" value="OM_autotransptr_brl_dom"/>
</dbReference>
<dbReference type="InterPro" id="IPR012332">
    <property type="entry name" value="Autotransporter_pectin_lyase_C"/>
</dbReference>
<dbReference type="SMART" id="SM00869">
    <property type="entry name" value="Autotransporter"/>
    <property type="match status" value="1"/>
</dbReference>
<dbReference type="EMBL" id="QMFZ01000019">
    <property type="protein sequence ID" value="RBB37348.1"/>
    <property type="molecule type" value="Genomic_DNA"/>
</dbReference>
<feature type="region of interest" description="Disordered" evidence="1">
    <location>
        <begin position="680"/>
        <end position="701"/>
    </location>
</feature>
<dbReference type="PROSITE" id="PS51257">
    <property type="entry name" value="PROKAR_LIPOPROTEIN"/>
    <property type="match status" value="1"/>
</dbReference>
<dbReference type="RefSeq" id="WP_113046460.1">
    <property type="nucleotide sequence ID" value="NZ_QMFZ01000019.1"/>
</dbReference>
<accession>A0A365QSK8</accession>
<dbReference type="SUPFAM" id="SSF103515">
    <property type="entry name" value="Autotransporter"/>
    <property type="match status" value="1"/>
</dbReference>
<dbReference type="PROSITE" id="PS51208">
    <property type="entry name" value="AUTOTRANSPORTER"/>
    <property type="match status" value="1"/>
</dbReference>
<proteinExistence type="predicted"/>
<dbReference type="GO" id="GO:0019867">
    <property type="term" value="C:outer membrane"/>
    <property type="evidence" value="ECO:0007669"/>
    <property type="project" value="InterPro"/>
</dbReference>
<reference evidence="3 4" key="1">
    <citation type="submission" date="2018-06" db="EMBL/GenBank/DDBJ databases">
        <title>Draft genome sequence of Burkholderia reimsis strain BE51 isolated from a French agricultural soil.</title>
        <authorList>
            <person name="Esmaeel Q."/>
        </authorList>
    </citation>
    <scope>NUCLEOTIDE SEQUENCE [LARGE SCALE GENOMIC DNA]</scope>
    <source>
        <strain evidence="3 4">BE51</strain>
    </source>
</reference>
<evidence type="ECO:0000313" key="3">
    <source>
        <dbReference type="EMBL" id="RBB37348.1"/>
    </source>
</evidence>
<dbReference type="InterPro" id="IPR036709">
    <property type="entry name" value="Autotransporte_beta_dom_sf"/>
</dbReference>
<evidence type="ECO:0000259" key="2">
    <source>
        <dbReference type="PROSITE" id="PS51208"/>
    </source>
</evidence>
<dbReference type="NCBIfam" id="TIGR01414">
    <property type="entry name" value="autotrans_barl"/>
    <property type="match status" value="1"/>
</dbReference>
<dbReference type="Gene3D" id="2.40.128.130">
    <property type="entry name" value="Autotransporter beta-domain"/>
    <property type="match status" value="1"/>
</dbReference>
<dbReference type="InterPro" id="IPR043990">
    <property type="entry name" value="AC_1"/>
</dbReference>
<name>A0A365QSK8_9BURK</name>
<gene>
    <name evidence="3" type="ORF">DPV79_21995</name>
</gene>
<dbReference type="Pfam" id="PF03797">
    <property type="entry name" value="Autotransporter"/>
    <property type="match status" value="1"/>
</dbReference>
<keyword evidence="4" id="KW-1185">Reference proteome</keyword>
<dbReference type="InterPro" id="IPR005546">
    <property type="entry name" value="Autotransporte_beta"/>
</dbReference>
<dbReference type="CDD" id="cd01344">
    <property type="entry name" value="PL2_Passenger_AT"/>
    <property type="match status" value="1"/>
</dbReference>
<dbReference type="InterPro" id="IPR011050">
    <property type="entry name" value="Pectin_lyase_fold/virulence"/>
</dbReference>
<comment type="caution">
    <text evidence="3">The sequence shown here is derived from an EMBL/GenBank/DDBJ whole genome shotgun (WGS) entry which is preliminary data.</text>
</comment>
<dbReference type="Proteomes" id="UP000252458">
    <property type="component" value="Unassembled WGS sequence"/>
</dbReference>
<feature type="domain" description="Autotransporter" evidence="2">
    <location>
        <begin position="745"/>
        <end position="1028"/>
    </location>
</feature>